<dbReference type="PANTHER" id="PTHR35841:SF1">
    <property type="entry name" value="PHOSPHONATES-BINDING PERIPLASMIC PROTEIN"/>
    <property type="match status" value="1"/>
</dbReference>
<name>L9X0S7_9EURY</name>
<protein>
    <submittedName>
        <fullName evidence="3">ABC transporter phosphate-binding protein</fullName>
    </submittedName>
</protein>
<feature type="compositionally biased region" description="Acidic residues" evidence="2">
    <location>
        <begin position="1"/>
        <end position="24"/>
    </location>
</feature>
<organism evidence="3 4">
    <name type="scientific">Natronococcus amylolyticus DSM 10524</name>
    <dbReference type="NCBI Taxonomy" id="1227497"/>
    <lineage>
        <taxon>Archaea</taxon>
        <taxon>Methanobacteriati</taxon>
        <taxon>Methanobacteriota</taxon>
        <taxon>Stenosarchaea group</taxon>
        <taxon>Halobacteria</taxon>
        <taxon>Halobacteriales</taxon>
        <taxon>Natrialbaceae</taxon>
        <taxon>Natronococcus</taxon>
    </lineage>
</organism>
<reference evidence="3 4" key="1">
    <citation type="journal article" date="2014" name="PLoS Genet.">
        <title>Phylogenetically driven sequencing of extremely halophilic archaea reveals strategies for static and dynamic osmo-response.</title>
        <authorList>
            <person name="Becker E.A."/>
            <person name="Seitzer P.M."/>
            <person name="Tritt A."/>
            <person name="Larsen D."/>
            <person name="Krusor M."/>
            <person name="Yao A.I."/>
            <person name="Wu D."/>
            <person name="Madern D."/>
            <person name="Eisen J.A."/>
            <person name="Darling A.E."/>
            <person name="Facciotti M.T."/>
        </authorList>
    </citation>
    <scope>NUCLEOTIDE SEQUENCE [LARGE SCALE GENOMIC DNA]</scope>
    <source>
        <strain evidence="3 4">DSM 10524</strain>
    </source>
</reference>
<gene>
    <name evidence="3" type="ORF">C491_16652</name>
</gene>
<comment type="caution">
    <text evidence="3">The sequence shown here is derived from an EMBL/GenBank/DDBJ whole genome shotgun (WGS) entry which is preliminary data.</text>
</comment>
<dbReference type="STRING" id="1227497.C491_16652"/>
<dbReference type="InterPro" id="IPR005770">
    <property type="entry name" value="PhnD"/>
</dbReference>
<dbReference type="AlphaFoldDB" id="L9X0S7"/>
<dbReference type="EMBL" id="AOIB01000031">
    <property type="protein sequence ID" value="ELY55364.1"/>
    <property type="molecule type" value="Genomic_DNA"/>
</dbReference>
<dbReference type="Proteomes" id="UP000011688">
    <property type="component" value="Unassembled WGS sequence"/>
</dbReference>
<dbReference type="NCBIfam" id="TIGR01098">
    <property type="entry name" value="3A0109s03R"/>
    <property type="match status" value="1"/>
</dbReference>
<dbReference type="GO" id="GO:0043190">
    <property type="term" value="C:ATP-binding cassette (ABC) transporter complex"/>
    <property type="evidence" value="ECO:0007669"/>
    <property type="project" value="InterPro"/>
</dbReference>
<dbReference type="Pfam" id="PF12974">
    <property type="entry name" value="Phosphonate-bd"/>
    <property type="match status" value="1"/>
</dbReference>
<evidence type="ECO:0000313" key="3">
    <source>
        <dbReference type="EMBL" id="ELY55364.1"/>
    </source>
</evidence>
<keyword evidence="4" id="KW-1185">Reference proteome</keyword>
<evidence type="ECO:0000256" key="2">
    <source>
        <dbReference type="SAM" id="MobiDB-lite"/>
    </source>
</evidence>
<dbReference type="eggNOG" id="arCOG01805">
    <property type="taxonomic scope" value="Archaea"/>
</dbReference>
<dbReference type="PATRIC" id="fig|1227497.3.peg.3375"/>
<dbReference type="Gene3D" id="3.40.190.10">
    <property type="entry name" value="Periplasmic binding protein-like II"/>
    <property type="match status" value="2"/>
</dbReference>
<keyword evidence="1" id="KW-0732">Signal</keyword>
<proteinExistence type="predicted"/>
<dbReference type="GO" id="GO:0055085">
    <property type="term" value="P:transmembrane transport"/>
    <property type="evidence" value="ECO:0007669"/>
    <property type="project" value="InterPro"/>
</dbReference>
<accession>L9X0S7</accession>
<dbReference type="SUPFAM" id="SSF53850">
    <property type="entry name" value="Periplasmic binding protein-like II"/>
    <property type="match status" value="1"/>
</dbReference>
<evidence type="ECO:0000313" key="4">
    <source>
        <dbReference type="Proteomes" id="UP000011688"/>
    </source>
</evidence>
<sequence length="341" mass="38298">MSEDEDEGIPDDADEDFPEWDPESPEFPQRMSTLMDYDNGTVEDIQGFEERDEPVYGDPVQETPEDEDELIDPDTLLFAMTPTEDPAAYEGMFDPLIENIEEETGRDVENNLVENYAAQVEAMRSEQLHIAGFSTGPLPFAVNLAGAVPFAIQVSEEDAGYFLWAITHMSNTDINSVEDFEGRAGAHGDPSSNSGNLMPRAIFEDQFGVEPDEDYDVEHIGSHENLILSVYHQDHEVAPVCSYCVTRVADRGDVDPDDIKVVWQSDPIVTTGFSYRHNLPPDIQEGIERAFLEYDYSDTELAEEFDGRGQFTEIDYATHWHDILVTHEANDVDLTDPGDID</sequence>
<feature type="region of interest" description="Disordered" evidence="2">
    <location>
        <begin position="1"/>
        <end position="30"/>
    </location>
</feature>
<dbReference type="PANTHER" id="PTHR35841">
    <property type="entry name" value="PHOSPHONATES-BINDING PERIPLASMIC PROTEIN"/>
    <property type="match status" value="1"/>
</dbReference>
<evidence type="ECO:0000256" key="1">
    <source>
        <dbReference type="ARBA" id="ARBA00022729"/>
    </source>
</evidence>
<feature type="region of interest" description="Disordered" evidence="2">
    <location>
        <begin position="48"/>
        <end position="67"/>
    </location>
</feature>